<reference evidence="2 3" key="1">
    <citation type="submission" date="2010-10" db="EMBL/GenBank/DDBJ databases">
        <authorList>
            <person name="Muzny D."/>
            <person name="Qin X."/>
            <person name="Deng J."/>
            <person name="Jiang H."/>
            <person name="Liu Y."/>
            <person name="Qu J."/>
            <person name="Song X.-Z."/>
            <person name="Zhang L."/>
            <person name="Thornton R."/>
            <person name="Coyle M."/>
            <person name="Francisco L."/>
            <person name="Jackson L."/>
            <person name="Javaid M."/>
            <person name="Korchina V."/>
            <person name="Kovar C."/>
            <person name="Mata R."/>
            <person name="Mathew T."/>
            <person name="Ngo R."/>
            <person name="Nguyen L."/>
            <person name="Nguyen N."/>
            <person name="Okwuonu G."/>
            <person name="Ongeri F."/>
            <person name="Pham C."/>
            <person name="Simmons D."/>
            <person name="Wilczek-Boney K."/>
            <person name="Hale W."/>
            <person name="Jakkamsetti A."/>
            <person name="Pham P."/>
            <person name="Ruth R."/>
            <person name="San Lucas F."/>
            <person name="Warren J."/>
            <person name="Zhang J."/>
            <person name="Zhao Z."/>
            <person name="Zhou C."/>
            <person name="Zhu D."/>
            <person name="Lee S."/>
            <person name="Bess C."/>
            <person name="Blankenburg K."/>
            <person name="Forbes L."/>
            <person name="Fu Q."/>
            <person name="Gubbala S."/>
            <person name="Hirani K."/>
            <person name="Jayaseelan J.C."/>
            <person name="Lara F."/>
            <person name="Munidasa M."/>
            <person name="Palculict T."/>
            <person name="Patil S."/>
            <person name="Pu L.-L."/>
            <person name="Saada N."/>
            <person name="Tang L."/>
            <person name="Weissenberger G."/>
            <person name="Zhu Y."/>
            <person name="Hemphill L."/>
            <person name="Shang Y."/>
            <person name="Youmans B."/>
            <person name="Ayvaz T."/>
            <person name="Ross M."/>
            <person name="Santibanez J."/>
            <person name="Aqrawi P."/>
            <person name="Gross S."/>
            <person name="Joshi V."/>
            <person name="Fowler G."/>
            <person name="Nazareth L."/>
            <person name="Reid J."/>
            <person name="Worley K."/>
            <person name="Petrosino J."/>
            <person name="Highlander S."/>
            <person name="Gibbs R."/>
        </authorList>
    </citation>
    <scope>NUCLEOTIDE SEQUENCE [LARGE SCALE GENOMIC DNA]</scope>
    <source>
        <strain evidence="2 3">F0287</strain>
    </source>
</reference>
<dbReference type="RefSeq" id="WP_002671599.1">
    <property type="nucleotide sequence ID" value="NZ_GL573160.1"/>
</dbReference>
<dbReference type="Pfam" id="PF18899">
    <property type="entry name" value="DUF5655"/>
    <property type="match status" value="1"/>
</dbReference>
<dbReference type="GO" id="GO:0003676">
    <property type="term" value="F:nucleic acid binding"/>
    <property type="evidence" value="ECO:0007669"/>
    <property type="project" value="InterPro"/>
</dbReference>
<dbReference type="Gene3D" id="3.40.1350.10">
    <property type="match status" value="1"/>
</dbReference>
<dbReference type="InterPro" id="IPR043714">
    <property type="entry name" value="DUF5655"/>
</dbReference>
<dbReference type="HOGENOM" id="CLU_080101_0_0_10"/>
<comment type="caution">
    <text evidence="2">The sequence shown here is derived from an EMBL/GenBank/DDBJ whole genome shotgun (WGS) entry which is preliminary data.</text>
</comment>
<proteinExistence type="predicted"/>
<dbReference type="Proteomes" id="UP000005391">
    <property type="component" value="Unassembled WGS sequence"/>
</dbReference>
<protein>
    <recommendedName>
        <fullName evidence="1">DUF5655 domain-containing protein</fullName>
    </recommendedName>
</protein>
<dbReference type="eggNOG" id="COG3586">
    <property type="taxonomic scope" value="Bacteria"/>
</dbReference>
<organism evidence="2 3">
    <name type="scientific">Capnocytophaga ochracea F0287</name>
    <dbReference type="NCBI Taxonomy" id="873517"/>
    <lineage>
        <taxon>Bacteria</taxon>
        <taxon>Pseudomonadati</taxon>
        <taxon>Bacteroidota</taxon>
        <taxon>Flavobacteriia</taxon>
        <taxon>Flavobacteriales</taxon>
        <taxon>Flavobacteriaceae</taxon>
        <taxon>Capnocytophaga</taxon>
    </lineage>
</organism>
<dbReference type="InterPro" id="IPR011856">
    <property type="entry name" value="tRNA_endonuc-like_dom_sf"/>
</dbReference>
<accession>E4MPR2</accession>
<feature type="domain" description="DUF5655" evidence="1">
    <location>
        <begin position="192"/>
        <end position="300"/>
    </location>
</feature>
<evidence type="ECO:0000313" key="2">
    <source>
        <dbReference type="EMBL" id="EFS98282.1"/>
    </source>
</evidence>
<sequence>MQLFQNRNGFTDLKEKPFKLEREMQNLFEKNLTQITGLEFVKSEFSIQSQRLDTLAFDTENKSFVIIEYKRGHNYSVFDQGVSYLNTLLKYKADFVLEYNETLGKSLKKDDVDWSQSRIVFVSPAFNQNQKQAVDFKDLNIELWEVKRYENDIVVIDGVKKSAASPSIKQTPQKEDSELTEIAKQIKSYSEEEFLEGKSDEVIELYNDFKQAILNLSPEIEIVPQKLYLAFKIGKNNITDIEIQSKKLKISINVKRGELEDPKKLMRDISSIGHWGNGDYQISVTDTKNIEYIMSLIKQAILK</sequence>
<evidence type="ECO:0000259" key="1">
    <source>
        <dbReference type="Pfam" id="PF18899"/>
    </source>
</evidence>
<evidence type="ECO:0000313" key="3">
    <source>
        <dbReference type="Proteomes" id="UP000005391"/>
    </source>
</evidence>
<name>E4MPR2_CAPOC</name>
<dbReference type="AlphaFoldDB" id="E4MPR2"/>
<dbReference type="EMBL" id="AEOH01000010">
    <property type="protein sequence ID" value="EFS98282.1"/>
    <property type="molecule type" value="Genomic_DNA"/>
</dbReference>
<gene>
    <name evidence="2" type="ORF">HMPREF1977_0372</name>
</gene>